<sequence length="281" mass="33669">MTNGEIIVTLPLLKTSSLKIEYLSWNNNQQLNNLKMFRLWIQKNKRKELTEFKLEIESMNIQYVKDLQEQQAKYQTEITKLQKDIQFDKVNKQQLDDLNNIKHVYEQQINVNDTIANQLKQQCKTLKQQLIDAQQDHDAQYTKLCEIMIEQQQRKLINELQKQLNEQNTQRSQHFQQISQKQFETAQLQEANVNLMSSRIQQYESENITLKNNLTTLKQQIEKLNIQEYQQTIKRQNKQLDENIYHIKQLTTELEIVNEKLIQYKQIDEAVVLFKKVSISQ</sequence>
<dbReference type="EMBL" id="CATOUU010000779">
    <property type="protein sequence ID" value="CAI9947713.1"/>
    <property type="molecule type" value="Genomic_DNA"/>
</dbReference>
<comment type="caution">
    <text evidence="2">The sequence shown here is derived from an EMBL/GenBank/DDBJ whole genome shotgun (WGS) entry which is preliminary data.</text>
</comment>
<accession>A0AA86URG9</accession>
<reference evidence="3 4" key="2">
    <citation type="submission" date="2024-07" db="EMBL/GenBank/DDBJ databases">
        <authorList>
            <person name="Akdeniz Z."/>
        </authorList>
    </citation>
    <scope>NUCLEOTIDE SEQUENCE [LARGE SCALE GENOMIC DNA]</scope>
</reference>
<evidence type="ECO:0000256" key="1">
    <source>
        <dbReference type="SAM" id="Coils"/>
    </source>
</evidence>
<protein>
    <submittedName>
        <fullName evidence="3">Hypothetical_protein</fullName>
    </submittedName>
</protein>
<keyword evidence="4" id="KW-1185">Reference proteome</keyword>
<evidence type="ECO:0000313" key="3">
    <source>
        <dbReference type="EMBL" id="CAL6075009.1"/>
    </source>
</evidence>
<dbReference type="Proteomes" id="UP001642409">
    <property type="component" value="Unassembled WGS sequence"/>
</dbReference>
<keyword evidence="1" id="KW-0175">Coiled coil</keyword>
<evidence type="ECO:0000313" key="2">
    <source>
        <dbReference type="EMBL" id="CAI9947713.1"/>
    </source>
</evidence>
<evidence type="ECO:0000313" key="4">
    <source>
        <dbReference type="Proteomes" id="UP001642409"/>
    </source>
</evidence>
<proteinExistence type="predicted"/>
<gene>
    <name evidence="2" type="ORF">HINF_LOCUS35358</name>
    <name evidence="3" type="ORF">HINF_LOCUS56999</name>
</gene>
<reference evidence="2" key="1">
    <citation type="submission" date="2023-06" db="EMBL/GenBank/DDBJ databases">
        <authorList>
            <person name="Kurt Z."/>
        </authorList>
    </citation>
    <scope>NUCLEOTIDE SEQUENCE</scope>
</reference>
<organism evidence="2">
    <name type="scientific">Hexamita inflata</name>
    <dbReference type="NCBI Taxonomy" id="28002"/>
    <lineage>
        <taxon>Eukaryota</taxon>
        <taxon>Metamonada</taxon>
        <taxon>Diplomonadida</taxon>
        <taxon>Hexamitidae</taxon>
        <taxon>Hexamitinae</taxon>
        <taxon>Hexamita</taxon>
    </lineage>
</organism>
<feature type="coiled-coil region" evidence="1">
    <location>
        <begin position="116"/>
        <end position="267"/>
    </location>
</feature>
<dbReference type="AlphaFoldDB" id="A0AA86URG9"/>
<dbReference type="EMBL" id="CAXDID020000311">
    <property type="protein sequence ID" value="CAL6075009.1"/>
    <property type="molecule type" value="Genomic_DNA"/>
</dbReference>
<name>A0AA86URG9_9EUKA</name>